<gene>
    <name evidence="1" type="ORF">NDU88_005681</name>
</gene>
<dbReference type="Proteomes" id="UP001066276">
    <property type="component" value="Chromosome 11"/>
</dbReference>
<dbReference type="AlphaFoldDB" id="A0AAV7LLW1"/>
<accession>A0AAV7LLW1</accession>
<keyword evidence="2" id="KW-1185">Reference proteome</keyword>
<reference evidence="1" key="1">
    <citation type="journal article" date="2022" name="bioRxiv">
        <title>Sequencing and chromosome-scale assembly of the giantPleurodeles waltlgenome.</title>
        <authorList>
            <person name="Brown T."/>
            <person name="Elewa A."/>
            <person name="Iarovenko S."/>
            <person name="Subramanian E."/>
            <person name="Araus A.J."/>
            <person name="Petzold A."/>
            <person name="Susuki M."/>
            <person name="Suzuki K.-i.T."/>
            <person name="Hayashi T."/>
            <person name="Toyoda A."/>
            <person name="Oliveira C."/>
            <person name="Osipova E."/>
            <person name="Leigh N.D."/>
            <person name="Simon A."/>
            <person name="Yun M.H."/>
        </authorList>
    </citation>
    <scope>NUCLEOTIDE SEQUENCE</scope>
    <source>
        <strain evidence="1">20211129_DDA</strain>
        <tissue evidence="1">Liver</tissue>
    </source>
</reference>
<evidence type="ECO:0000313" key="2">
    <source>
        <dbReference type="Proteomes" id="UP001066276"/>
    </source>
</evidence>
<sequence>MQQAHRIAGSHNRHDKTLLPLKEKQERMCYCYGLEYPHIGAWLAWDTNAGKAIATTILQASAWVDTSRRIEGDLPDQE</sequence>
<evidence type="ECO:0000313" key="1">
    <source>
        <dbReference type="EMBL" id="KAJ1092571.1"/>
    </source>
</evidence>
<name>A0AAV7LLW1_PLEWA</name>
<protein>
    <submittedName>
        <fullName evidence="1">Uncharacterized protein</fullName>
    </submittedName>
</protein>
<comment type="caution">
    <text evidence="1">The sequence shown here is derived from an EMBL/GenBank/DDBJ whole genome shotgun (WGS) entry which is preliminary data.</text>
</comment>
<organism evidence="1 2">
    <name type="scientific">Pleurodeles waltl</name>
    <name type="common">Iberian ribbed newt</name>
    <dbReference type="NCBI Taxonomy" id="8319"/>
    <lineage>
        <taxon>Eukaryota</taxon>
        <taxon>Metazoa</taxon>
        <taxon>Chordata</taxon>
        <taxon>Craniata</taxon>
        <taxon>Vertebrata</taxon>
        <taxon>Euteleostomi</taxon>
        <taxon>Amphibia</taxon>
        <taxon>Batrachia</taxon>
        <taxon>Caudata</taxon>
        <taxon>Salamandroidea</taxon>
        <taxon>Salamandridae</taxon>
        <taxon>Pleurodelinae</taxon>
        <taxon>Pleurodeles</taxon>
    </lineage>
</organism>
<dbReference type="EMBL" id="JANPWB010000015">
    <property type="protein sequence ID" value="KAJ1092571.1"/>
    <property type="molecule type" value="Genomic_DNA"/>
</dbReference>
<proteinExistence type="predicted"/>